<dbReference type="GO" id="GO:0005524">
    <property type="term" value="F:ATP binding"/>
    <property type="evidence" value="ECO:0007669"/>
    <property type="project" value="UniProtKB-KW"/>
</dbReference>
<dbReference type="Pfam" id="PF13087">
    <property type="entry name" value="AAA_12"/>
    <property type="match status" value="1"/>
</dbReference>
<dbReference type="SUPFAM" id="SSF52540">
    <property type="entry name" value="P-loop containing nucleoside triphosphate hydrolases"/>
    <property type="match status" value="1"/>
</dbReference>
<sequence>MSTAFASVGRMLKPMPKESIGWLLIDEAGQATPQAAIGAIYRSKRVMCVGDPLQVEPVVTLPASLIEGISKHFSVDPFHWTAPDASVQTLSDKANSFGTTIPRELSEIRIGSPLLVHRRCEDPMFTISNRLAYNGLMVQATIPSESDITALYGKQSQWFDIQGSAQEKWCPEEGEFIAQMLLKRCSESNGDPEIYVISPFKIVAERMSQRMRLEENKLILYGIESPSDWIYNNIGTVHTFQGKETKAVILLLGAPSPTQTGARNWATSNVNLLNVAVSRAKQNFYVVGNKTLWKDLGNMKFISRYIGK</sequence>
<evidence type="ECO:0000313" key="9">
    <source>
        <dbReference type="Proteomes" id="UP000199533"/>
    </source>
</evidence>
<dbReference type="GO" id="GO:0016787">
    <property type="term" value="F:hydrolase activity"/>
    <property type="evidence" value="ECO:0007669"/>
    <property type="project" value="UniProtKB-KW"/>
</dbReference>
<dbReference type="STRING" id="52441.SAMN05216302_11071"/>
<dbReference type="GO" id="GO:0043139">
    <property type="term" value="F:5'-3' DNA helicase activity"/>
    <property type="evidence" value="ECO:0007669"/>
    <property type="project" value="TreeGrafter"/>
</dbReference>
<keyword evidence="2" id="KW-0547">Nucleotide-binding</keyword>
<dbReference type="PANTHER" id="PTHR43788">
    <property type="entry name" value="DNA2/NAM7 HELICASE FAMILY MEMBER"/>
    <property type="match status" value="1"/>
</dbReference>
<keyword evidence="9" id="KW-1185">Reference proteome</keyword>
<dbReference type="RefSeq" id="WP_090703957.1">
    <property type="nucleotide sequence ID" value="NZ_FOSP01000107.1"/>
</dbReference>
<proteinExistence type="inferred from homology"/>
<dbReference type="EMBL" id="FOSP01000107">
    <property type="protein sequence ID" value="SFL45731.1"/>
    <property type="molecule type" value="Genomic_DNA"/>
</dbReference>
<accession>A0A1I4HVR9</accession>
<protein>
    <submittedName>
        <fullName evidence="8">AAA domain-containing protein</fullName>
    </submittedName>
</protein>
<keyword evidence="4" id="KW-0347">Helicase</keyword>
<dbReference type="PANTHER" id="PTHR43788:SF8">
    <property type="entry name" value="DNA-BINDING PROTEIN SMUBP-2"/>
    <property type="match status" value="1"/>
</dbReference>
<feature type="domain" description="DNA2/NAM7 helicase-like C-terminal" evidence="7">
    <location>
        <begin position="156"/>
        <end position="290"/>
    </location>
</feature>
<evidence type="ECO:0000256" key="1">
    <source>
        <dbReference type="ARBA" id="ARBA00007913"/>
    </source>
</evidence>
<keyword evidence="5" id="KW-0067">ATP-binding</keyword>
<evidence type="ECO:0000256" key="3">
    <source>
        <dbReference type="ARBA" id="ARBA00022801"/>
    </source>
</evidence>
<dbReference type="InterPro" id="IPR041679">
    <property type="entry name" value="DNA2/NAM7-like_C"/>
</dbReference>
<evidence type="ECO:0000259" key="7">
    <source>
        <dbReference type="Pfam" id="PF13087"/>
    </source>
</evidence>
<gene>
    <name evidence="8" type="ORF">SAMN05216302_11071</name>
</gene>
<dbReference type="Pfam" id="PF13086">
    <property type="entry name" value="AAA_11"/>
    <property type="match status" value="1"/>
</dbReference>
<dbReference type="Gene3D" id="3.40.50.300">
    <property type="entry name" value="P-loop containing nucleotide triphosphate hydrolases"/>
    <property type="match status" value="2"/>
</dbReference>
<dbReference type="AlphaFoldDB" id="A0A1I4HVR9"/>
<dbReference type="InterPro" id="IPR041677">
    <property type="entry name" value="DNA2/NAM7_AAA_11"/>
</dbReference>
<dbReference type="InterPro" id="IPR027417">
    <property type="entry name" value="P-loop_NTPase"/>
</dbReference>
<evidence type="ECO:0000256" key="5">
    <source>
        <dbReference type="ARBA" id="ARBA00022840"/>
    </source>
</evidence>
<evidence type="ECO:0000256" key="4">
    <source>
        <dbReference type="ARBA" id="ARBA00022806"/>
    </source>
</evidence>
<reference evidence="9" key="1">
    <citation type="submission" date="2016-10" db="EMBL/GenBank/DDBJ databases">
        <authorList>
            <person name="Varghese N."/>
            <person name="Submissions S."/>
        </authorList>
    </citation>
    <scope>NUCLEOTIDE SEQUENCE [LARGE SCALE GENOMIC DNA]</scope>
    <source>
        <strain evidence="9">Nm69</strain>
    </source>
</reference>
<dbReference type="Proteomes" id="UP000199533">
    <property type="component" value="Unassembled WGS sequence"/>
</dbReference>
<comment type="similarity">
    <text evidence="1">Belongs to the DNA2/NAM7 helicase family.</text>
</comment>
<keyword evidence="3" id="KW-0378">Hydrolase</keyword>
<name>A0A1I4HVR9_9PROT</name>
<evidence type="ECO:0000256" key="2">
    <source>
        <dbReference type="ARBA" id="ARBA00022741"/>
    </source>
</evidence>
<organism evidence="8 9">
    <name type="scientific">Nitrosomonas aestuarii</name>
    <dbReference type="NCBI Taxonomy" id="52441"/>
    <lineage>
        <taxon>Bacteria</taxon>
        <taxon>Pseudomonadati</taxon>
        <taxon>Pseudomonadota</taxon>
        <taxon>Betaproteobacteria</taxon>
        <taxon>Nitrosomonadales</taxon>
        <taxon>Nitrosomonadaceae</taxon>
        <taxon>Nitrosomonas</taxon>
    </lineage>
</organism>
<evidence type="ECO:0000313" key="8">
    <source>
        <dbReference type="EMBL" id="SFL45731.1"/>
    </source>
</evidence>
<feature type="domain" description="DNA2/NAM7 helicase helicase" evidence="6">
    <location>
        <begin position="6"/>
        <end position="59"/>
    </location>
</feature>
<dbReference type="InterPro" id="IPR050534">
    <property type="entry name" value="Coronavir_polyprotein_1ab"/>
</dbReference>
<evidence type="ECO:0000259" key="6">
    <source>
        <dbReference type="Pfam" id="PF13086"/>
    </source>
</evidence>